<evidence type="ECO:0000256" key="2">
    <source>
        <dbReference type="ARBA" id="ARBA00022801"/>
    </source>
</evidence>
<dbReference type="PANTHER" id="PTHR43037">
    <property type="entry name" value="UNNAMED PRODUCT-RELATED"/>
    <property type="match status" value="1"/>
</dbReference>
<proteinExistence type="predicted"/>
<comment type="caution">
    <text evidence="4">The sequence shown here is derived from an EMBL/GenBank/DDBJ whole genome shotgun (WGS) entry which is preliminary data.</text>
</comment>
<accession>A0A7Z0E1D1</accession>
<keyword evidence="1" id="KW-0732">Signal</keyword>
<dbReference type="InterPro" id="IPR010126">
    <property type="entry name" value="Esterase_phb"/>
</dbReference>
<dbReference type="Proteomes" id="UP000535276">
    <property type="component" value="Unassembled WGS sequence"/>
</dbReference>
<organism evidence="4 5">
    <name type="scientific">Rhizobium leguminosarum</name>
    <dbReference type="NCBI Taxonomy" id="384"/>
    <lineage>
        <taxon>Bacteria</taxon>
        <taxon>Pseudomonadati</taxon>
        <taxon>Pseudomonadota</taxon>
        <taxon>Alphaproteobacteria</taxon>
        <taxon>Hyphomicrobiales</taxon>
        <taxon>Rhizobiaceae</taxon>
        <taxon>Rhizobium/Agrobacterium group</taxon>
        <taxon>Rhizobium</taxon>
    </lineage>
</organism>
<keyword evidence="3" id="KW-1133">Transmembrane helix</keyword>
<dbReference type="GO" id="GO:0016787">
    <property type="term" value="F:hydrolase activity"/>
    <property type="evidence" value="ECO:0007669"/>
    <property type="project" value="UniProtKB-KW"/>
</dbReference>
<dbReference type="InterPro" id="IPR050955">
    <property type="entry name" value="Plant_Biomass_Hydrol_Est"/>
</dbReference>
<feature type="transmembrane region" description="Helical" evidence="3">
    <location>
        <begin position="172"/>
        <end position="189"/>
    </location>
</feature>
<keyword evidence="2" id="KW-0378">Hydrolase</keyword>
<dbReference type="Pfam" id="PF10503">
    <property type="entry name" value="Esterase_PHB"/>
    <property type="match status" value="1"/>
</dbReference>
<evidence type="ECO:0000256" key="3">
    <source>
        <dbReference type="SAM" id="Phobius"/>
    </source>
</evidence>
<keyword evidence="3" id="KW-0472">Membrane</keyword>
<protein>
    <submittedName>
        <fullName evidence="4">Poly(Hydroxyalkanoate) depolymerase family esterase</fullName>
    </submittedName>
</protein>
<reference evidence="4 5" key="1">
    <citation type="submission" date="2020-07" db="EMBL/GenBank/DDBJ databases">
        <title>Genomic Encyclopedia of Type Strains, Phase IV (KMG-V): Genome sequencing to study the core and pangenomes of soil and plant-associated prokaryotes.</title>
        <authorList>
            <person name="Whitman W."/>
        </authorList>
    </citation>
    <scope>NUCLEOTIDE SEQUENCE [LARGE SCALE GENOMIC DNA]</scope>
    <source>
        <strain evidence="4 5">SEMIA 4052</strain>
    </source>
</reference>
<gene>
    <name evidence="4" type="ORF">GGI64_004352</name>
</gene>
<evidence type="ECO:0000256" key="1">
    <source>
        <dbReference type="ARBA" id="ARBA00022729"/>
    </source>
</evidence>
<evidence type="ECO:0000313" key="5">
    <source>
        <dbReference type="Proteomes" id="UP000535276"/>
    </source>
</evidence>
<dbReference type="GO" id="GO:0005576">
    <property type="term" value="C:extracellular region"/>
    <property type="evidence" value="ECO:0007669"/>
    <property type="project" value="InterPro"/>
</dbReference>
<dbReference type="NCBIfam" id="TIGR01840">
    <property type="entry name" value="esterase_phb"/>
    <property type="match status" value="1"/>
</dbReference>
<keyword evidence="3" id="KW-0812">Transmembrane</keyword>
<dbReference type="InterPro" id="IPR029058">
    <property type="entry name" value="AB_hydrolase_fold"/>
</dbReference>
<dbReference type="SUPFAM" id="SSF53474">
    <property type="entry name" value="alpha/beta-Hydrolases"/>
    <property type="match status" value="2"/>
</dbReference>
<dbReference type="AlphaFoldDB" id="A0A7Z0E1D1"/>
<sequence>MPGERVEDVFEKGVSMKFKFPKSLSQILKSQKRLRRILEKNLLQPSIGPKKARRPSAKIGLIEVKGFGSNPGRLFMKLYAPSRMAAKLPLVVILHGCRQTPEGFDAASGFSALARQCGFVLLYPQQSEGNNPQRCFNWFRPSAIARDRGELMSVRQMIEFTCDRHRIDRSRIYLAGLSAGGALTSALVATYPGLFAGAAIFAGMPLGAARDAMSALRAMKSGVSRSPSEWGDLVRNVSPDQKAWPPISIWHGTDDRVVNSSNARASVAQWLTVGGINEDAGQTTSKPWGELTQWKSKNKVQVSFYSLKGFGHGLPVRRSAKEGQTARFDPYIVDASISGPLTLLRTWGLKKRPGQAPE</sequence>
<dbReference type="Gene3D" id="3.40.50.1820">
    <property type="entry name" value="alpha/beta hydrolase"/>
    <property type="match status" value="1"/>
</dbReference>
<dbReference type="PANTHER" id="PTHR43037:SF1">
    <property type="entry name" value="BLL1128 PROTEIN"/>
    <property type="match status" value="1"/>
</dbReference>
<name>A0A7Z0E1D1_RHILE</name>
<dbReference type="EMBL" id="JACBZV010000007">
    <property type="protein sequence ID" value="NYJ13271.1"/>
    <property type="molecule type" value="Genomic_DNA"/>
</dbReference>
<evidence type="ECO:0000313" key="4">
    <source>
        <dbReference type="EMBL" id="NYJ13271.1"/>
    </source>
</evidence>